<evidence type="ECO:0000313" key="3">
    <source>
        <dbReference type="Proteomes" id="UP001596001"/>
    </source>
</evidence>
<feature type="chain" id="PRO_5045180995" description="Outer membrane protein beta-barrel domain-containing protein" evidence="1">
    <location>
        <begin position="27"/>
        <end position="227"/>
    </location>
</feature>
<dbReference type="Proteomes" id="UP001596001">
    <property type="component" value="Unassembled WGS sequence"/>
</dbReference>
<protein>
    <recommendedName>
        <fullName evidence="4">Outer membrane protein beta-barrel domain-containing protein</fullName>
    </recommendedName>
</protein>
<dbReference type="EMBL" id="JBHSHJ010000006">
    <property type="protein sequence ID" value="MFC4789123.1"/>
    <property type="molecule type" value="Genomic_DNA"/>
</dbReference>
<gene>
    <name evidence="2" type="ORF">ACFO6X_09040</name>
</gene>
<dbReference type="InterPro" id="IPR023614">
    <property type="entry name" value="Porin_dom_sf"/>
</dbReference>
<organism evidence="2 3">
    <name type="scientific">Giesbergeria sinuosa</name>
    <dbReference type="NCBI Taxonomy" id="80883"/>
    <lineage>
        <taxon>Bacteria</taxon>
        <taxon>Pseudomonadati</taxon>
        <taxon>Pseudomonadota</taxon>
        <taxon>Betaproteobacteria</taxon>
        <taxon>Burkholderiales</taxon>
        <taxon>Comamonadaceae</taxon>
        <taxon>Giesbergeria</taxon>
    </lineage>
</organism>
<dbReference type="Gene3D" id="2.40.160.10">
    <property type="entry name" value="Porin"/>
    <property type="match status" value="1"/>
</dbReference>
<evidence type="ECO:0008006" key="4">
    <source>
        <dbReference type="Google" id="ProtNLM"/>
    </source>
</evidence>
<comment type="caution">
    <text evidence="2">The sequence shown here is derived from an EMBL/GenBank/DDBJ whole genome shotgun (WGS) entry which is preliminary data.</text>
</comment>
<accession>A0ABV9QD66</accession>
<keyword evidence="1" id="KW-0732">Signal</keyword>
<evidence type="ECO:0000256" key="1">
    <source>
        <dbReference type="SAM" id="SignalP"/>
    </source>
</evidence>
<reference evidence="3" key="1">
    <citation type="journal article" date="2019" name="Int. J. Syst. Evol. Microbiol.">
        <title>The Global Catalogue of Microorganisms (GCM) 10K type strain sequencing project: providing services to taxonomists for standard genome sequencing and annotation.</title>
        <authorList>
            <consortium name="The Broad Institute Genomics Platform"/>
            <consortium name="The Broad Institute Genome Sequencing Center for Infectious Disease"/>
            <person name="Wu L."/>
            <person name="Ma J."/>
        </authorList>
    </citation>
    <scope>NUCLEOTIDE SEQUENCE [LARGE SCALE GENOMIC DNA]</scope>
    <source>
        <strain evidence="3">CCUG 49452</strain>
    </source>
</reference>
<keyword evidence="3" id="KW-1185">Reference proteome</keyword>
<name>A0ABV9QD66_9BURK</name>
<feature type="signal peptide" evidence="1">
    <location>
        <begin position="1"/>
        <end position="26"/>
    </location>
</feature>
<dbReference type="RefSeq" id="WP_382432212.1">
    <property type="nucleotide sequence ID" value="NZ_JBHSHJ010000006.1"/>
</dbReference>
<proteinExistence type="predicted"/>
<evidence type="ECO:0000313" key="2">
    <source>
        <dbReference type="EMBL" id="MFC4789123.1"/>
    </source>
</evidence>
<sequence length="227" mass="24537">MRFVRLRWPTIVLSSCLVGLSMPVWAERPMAVDDAGTMERGGAKVEMGWSKDAGQRGWEAAVGFGPIDNLEAEVAFAHARDRSVAPSTTLRAVGAALKWVPLQAEQGLSAGLKYEYARERADGEQAAHVHALSGLATWAFDAGPRLHVNLGRAWTRHDGHVDTWGVGLDVPLGSQWALTLETFGEEHSKPDRQIGVRYEIAEGVKLSAAAGRGNGRSIANLGVAWEF</sequence>